<dbReference type="GO" id="GO:0071897">
    <property type="term" value="P:DNA biosynthetic process"/>
    <property type="evidence" value="ECO:0007669"/>
    <property type="project" value="UniProtKB-ARBA"/>
</dbReference>
<sequence>MYRQVLVSPCYRRYQHILWRVSPDEALQEYELNTVTYGVNCAPYLALQVLRCIAEQDCRDSPFVCEALSYCTYIDDICVGGDMVEEAIALQADLIRVLRRSGMDLKKWASNTVELLATVPPEDRACELLSLDDSSLSETKVLGMQWSPREDTFAYTFHPSPIMNTKRGMLSCVARMFDPLGLLSPVIFFAKQLLQRVWHAGLSWDEQLPPEIADLWNKFVSDFPNLQHVSIARYVGTHRGVQYSLCGFCDASSAG</sequence>
<dbReference type="OrthoDB" id="6615426at2759"/>
<accession>A0A8B8F9R6</accession>
<dbReference type="InterPro" id="IPR008042">
    <property type="entry name" value="Retrotrans_Pao"/>
</dbReference>
<organism evidence="1 2">
    <name type="scientific">Sipha flava</name>
    <name type="common">yellow sugarcane aphid</name>
    <dbReference type="NCBI Taxonomy" id="143950"/>
    <lineage>
        <taxon>Eukaryota</taxon>
        <taxon>Metazoa</taxon>
        <taxon>Ecdysozoa</taxon>
        <taxon>Arthropoda</taxon>
        <taxon>Hexapoda</taxon>
        <taxon>Insecta</taxon>
        <taxon>Pterygota</taxon>
        <taxon>Neoptera</taxon>
        <taxon>Paraneoptera</taxon>
        <taxon>Hemiptera</taxon>
        <taxon>Sternorrhyncha</taxon>
        <taxon>Aphidomorpha</taxon>
        <taxon>Aphidoidea</taxon>
        <taxon>Aphididae</taxon>
        <taxon>Sipha</taxon>
    </lineage>
</organism>
<dbReference type="PANTHER" id="PTHR47331">
    <property type="entry name" value="PHD-TYPE DOMAIN-CONTAINING PROTEIN"/>
    <property type="match status" value="1"/>
</dbReference>
<proteinExistence type="predicted"/>
<evidence type="ECO:0000313" key="2">
    <source>
        <dbReference type="RefSeq" id="XP_025407127.1"/>
    </source>
</evidence>
<dbReference type="RefSeq" id="XP_025407127.1">
    <property type="nucleotide sequence ID" value="XM_025551342.1"/>
</dbReference>
<dbReference type="AlphaFoldDB" id="A0A8B8F9R6"/>
<keyword evidence="1" id="KW-1185">Reference proteome</keyword>
<gene>
    <name evidence="2" type="primary">LOC112681079</name>
</gene>
<dbReference type="GeneID" id="112681079"/>
<protein>
    <submittedName>
        <fullName evidence="2">Uncharacterized protein LOC112681079</fullName>
    </submittedName>
</protein>
<name>A0A8B8F9R6_9HEMI</name>
<dbReference type="InterPro" id="IPR043502">
    <property type="entry name" value="DNA/RNA_pol_sf"/>
</dbReference>
<dbReference type="Pfam" id="PF05380">
    <property type="entry name" value="Peptidase_A17"/>
    <property type="match status" value="1"/>
</dbReference>
<dbReference type="SUPFAM" id="SSF56672">
    <property type="entry name" value="DNA/RNA polymerases"/>
    <property type="match status" value="1"/>
</dbReference>
<dbReference type="Proteomes" id="UP000694846">
    <property type="component" value="Unplaced"/>
</dbReference>
<evidence type="ECO:0000313" key="1">
    <source>
        <dbReference type="Proteomes" id="UP000694846"/>
    </source>
</evidence>
<reference evidence="2" key="1">
    <citation type="submission" date="2025-08" db="UniProtKB">
        <authorList>
            <consortium name="RefSeq"/>
        </authorList>
    </citation>
    <scope>IDENTIFICATION</scope>
    <source>
        <tissue evidence="2">Whole body</tissue>
    </source>
</reference>